<proteinExistence type="predicted"/>
<dbReference type="STRING" id="249189.RV04_GL000091"/>
<dbReference type="SMART" id="SM00530">
    <property type="entry name" value="HTH_XRE"/>
    <property type="match status" value="1"/>
</dbReference>
<dbReference type="InterPro" id="IPR010982">
    <property type="entry name" value="Lambda_DNA-bd_dom_sf"/>
</dbReference>
<comment type="caution">
    <text evidence="2">The sequence shown here is derived from an EMBL/GenBank/DDBJ whole genome shotgun (WGS) entry which is preliminary data.</text>
</comment>
<dbReference type="RefSeq" id="WP_071856512.1">
    <property type="nucleotide sequence ID" value="NZ_JBHSHK010000005.1"/>
</dbReference>
<gene>
    <name evidence="2" type="ORF">RV04_GL000091</name>
</gene>
<evidence type="ECO:0000313" key="2">
    <source>
        <dbReference type="EMBL" id="OJG46844.1"/>
    </source>
</evidence>
<sequence>MNEEIDFESEAWLQLSFGEALRKIRYNEEMTTTELSKKANISQPYISQLENDVRLPSEKIIRKLSIALAKGKDVFDGFYDSENPYRDKYLDEFVVEKRTDQFFNLLSKIKKENAKSTLENKKNAYSYSSSNEIIDFGKFKLPSDLFDFIINKNNIPIDNVPELFSEDEIILDDKNLYKLVENYSDKDVKLLSIRLSGNILEQLLIHYRLCEIFAIKSDISKLSSDDKYFYLSALRQEYYYKKVTEKTIRINTQEDLFDGETIVVNGKTLNEDDKTLLLNIINRLAD</sequence>
<dbReference type="OrthoDB" id="1150409at2"/>
<protein>
    <recommendedName>
        <fullName evidence="1">HTH cro/C1-type domain-containing protein</fullName>
    </recommendedName>
</protein>
<accession>A0A1L8TS15</accession>
<feature type="domain" description="HTH cro/C1-type" evidence="1">
    <location>
        <begin position="21"/>
        <end position="75"/>
    </location>
</feature>
<organism evidence="2 3">
    <name type="scientific">Enterococcus hermanniensis</name>
    <dbReference type="NCBI Taxonomy" id="249189"/>
    <lineage>
        <taxon>Bacteria</taxon>
        <taxon>Bacillati</taxon>
        <taxon>Bacillota</taxon>
        <taxon>Bacilli</taxon>
        <taxon>Lactobacillales</taxon>
        <taxon>Enterococcaceae</taxon>
        <taxon>Enterococcus</taxon>
    </lineage>
</organism>
<evidence type="ECO:0000259" key="1">
    <source>
        <dbReference type="PROSITE" id="PS50943"/>
    </source>
</evidence>
<dbReference type="PROSITE" id="PS50943">
    <property type="entry name" value="HTH_CROC1"/>
    <property type="match status" value="1"/>
</dbReference>
<reference evidence="2 3" key="1">
    <citation type="submission" date="2014-12" db="EMBL/GenBank/DDBJ databases">
        <title>Draft genome sequences of 29 type strains of Enterococci.</title>
        <authorList>
            <person name="Zhong Z."/>
            <person name="Sun Z."/>
            <person name="Liu W."/>
            <person name="Zhang W."/>
            <person name="Zhang H."/>
        </authorList>
    </citation>
    <scope>NUCLEOTIDE SEQUENCE [LARGE SCALE GENOMIC DNA]</scope>
    <source>
        <strain evidence="2 3">DSM 17122</strain>
    </source>
</reference>
<dbReference type="SUPFAM" id="SSF47413">
    <property type="entry name" value="lambda repressor-like DNA-binding domains"/>
    <property type="match status" value="1"/>
</dbReference>
<name>A0A1L8TS15_9ENTE</name>
<dbReference type="Gene3D" id="1.10.260.40">
    <property type="entry name" value="lambda repressor-like DNA-binding domains"/>
    <property type="match status" value="1"/>
</dbReference>
<dbReference type="CDD" id="cd00093">
    <property type="entry name" value="HTH_XRE"/>
    <property type="match status" value="1"/>
</dbReference>
<dbReference type="GO" id="GO:0003677">
    <property type="term" value="F:DNA binding"/>
    <property type="evidence" value="ECO:0007669"/>
    <property type="project" value="InterPro"/>
</dbReference>
<dbReference type="AlphaFoldDB" id="A0A1L8TS15"/>
<dbReference type="Proteomes" id="UP000182077">
    <property type="component" value="Unassembled WGS sequence"/>
</dbReference>
<dbReference type="EMBL" id="JXKQ01000001">
    <property type="protein sequence ID" value="OJG46844.1"/>
    <property type="molecule type" value="Genomic_DNA"/>
</dbReference>
<evidence type="ECO:0000313" key="3">
    <source>
        <dbReference type="Proteomes" id="UP000182077"/>
    </source>
</evidence>
<keyword evidence="3" id="KW-1185">Reference proteome</keyword>
<dbReference type="InterPro" id="IPR001387">
    <property type="entry name" value="Cro/C1-type_HTH"/>
</dbReference>
<dbReference type="Pfam" id="PF01381">
    <property type="entry name" value="HTH_3"/>
    <property type="match status" value="1"/>
</dbReference>